<dbReference type="EMBL" id="GBRH01248438">
    <property type="protein sequence ID" value="JAD49457.1"/>
    <property type="molecule type" value="Transcribed_RNA"/>
</dbReference>
<feature type="compositionally biased region" description="Polar residues" evidence="1">
    <location>
        <begin position="14"/>
        <end position="25"/>
    </location>
</feature>
<sequence>MDESYQDEPPSATMAATSSYKIDSN</sequence>
<reference evidence="2" key="2">
    <citation type="journal article" date="2015" name="Data Brief">
        <title>Shoot transcriptome of the giant reed, Arundo donax.</title>
        <authorList>
            <person name="Barrero R.A."/>
            <person name="Guerrero F.D."/>
            <person name="Moolhuijzen P."/>
            <person name="Goolsby J.A."/>
            <person name="Tidwell J."/>
            <person name="Bellgard S.E."/>
            <person name="Bellgard M.I."/>
        </authorList>
    </citation>
    <scope>NUCLEOTIDE SEQUENCE</scope>
    <source>
        <tissue evidence="2">Shoot tissue taken approximately 20 cm above the soil surface</tissue>
    </source>
</reference>
<evidence type="ECO:0000313" key="2">
    <source>
        <dbReference type="EMBL" id="JAD49457.1"/>
    </source>
</evidence>
<proteinExistence type="predicted"/>
<organism evidence="2">
    <name type="scientific">Arundo donax</name>
    <name type="common">Giant reed</name>
    <name type="synonym">Donax arundinaceus</name>
    <dbReference type="NCBI Taxonomy" id="35708"/>
    <lineage>
        <taxon>Eukaryota</taxon>
        <taxon>Viridiplantae</taxon>
        <taxon>Streptophyta</taxon>
        <taxon>Embryophyta</taxon>
        <taxon>Tracheophyta</taxon>
        <taxon>Spermatophyta</taxon>
        <taxon>Magnoliopsida</taxon>
        <taxon>Liliopsida</taxon>
        <taxon>Poales</taxon>
        <taxon>Poaceae</taxon>
        <taxon>PACMAD clade</taxon>
        <taxon>Arundinoideae</taxon>
        <taxon>Arundineae</taxon>
        <taxon>Arundo</taxon>
    </lineage>
</organism>
<protein>
    <submittedName>
        <fullName evidence="2">Uncharacterized protein</fullName>
    </submittedName>
</protein>
<dbReference type="AlphaFoldDB" id="A0A0A9AQU4"/>
<feature type="region of interest" description="Disordered" evidence="1">
    <location>
        <begin position="1"/>
        <end position="25"/>
    </location>
</feature>
<reference evidence="2" key="1">
    <citation type="submission" date="2014-09" db="EMBL/GenBank/DDBJ databases">
        <authorList>
            <person name="Magalhaes I.L.F."/>
            <person name="Oliveira U."/>
            <person name="Santos F.R."/>
            <person name="Vidigal T.H.D.A."/>
            <person name="Brescovit A.D."/>
            <person name="Santos A.J."/>
        </authorList>
    </citation>
    <scope>NUCLEOTIDE SEQUENCE</scope>
    <source>
        <tissue evidence="2">Shoot tissue taken approximately 20 cm above the soil surface</tissue>
    </source>
</reference>
<accession>A0A0A9AQU4</accession>
<evidence type="ECO:0000256" key="1">
    <source>
        <dbReference type="SAM" id="MobiDB-lite"/>
    </source>
</evidence>
<name>A0A0A9AQU4_ARUDO</name>